<dbReference type="eggNOG" id="COG1882">
    <property type="taxonomic scope" value="Bacteria"/>
</dbReference>
<dbReference type="CDD" id="cd01677">
    <property type="entry name" value="PFL2_DhaB_BssA"/>
    <property type="match status" value="1"/>
</dbReference>
<dbReference type="PANTHER" id="PTHR43641">
    <property type="entry name" value="FORMATE ACETYLTRANSFERASE 3-RELATED"/>
    <property type="match status" value="1"/>
</dbReference>
<name>W8UBW3_PEPAC</name>
<dbReference type="Gene3D" id="3.20.70.20">
    <property type="match status" value="1"/>
</dbReference>
<protein>
    <submittedName>
        <fullName evidence="6">Formate acetyltransferase 2</fullName>
        <ecNumber evidence="6">2.3.1.54</ecNumber>
    </submittedName>
</protein>
<evidence type="ECO:0000313" key="6">
    <source>
        <dbReference type="EMBL" id="AHM58206.1"/>
    </source>
</evidence>
<dbReference type="InterPro" id="IPR004184">
    <property type="entry name" value="PFL_dom"/>
</dbReference>
<sequence>MLSPAESYGKSVQPACRVFVVTNQLKINQEVYVMNSERIEKIRQEYLNTRPAICVERTIAFTESHKQTEGQPLILRRAKAFNHLCNTLPTTIFEGELVVGTPGIYKRSGFICPEFSWKWVEEEMDSFESRSQDPYTIGDEQKAILKNDIFHYWKGKSLEETFLARLPEETARIGVDTGIIDNDSKWRSAVGEITPDYQDIIFVKGFAGIKQEALEKLEGIEPISNENIDKINFYKAAVESCDAIVTLANRFSKTALDMAARENETQRKIELLEISRICSVVPENPPQTFHEALQTVWFVQLGSILSENSLALNLGRFDQYIYPFYKKDFESGRITREQALELIECLWLKLSEWAWAISKNTAQYFAGYNAFQNLTVGGRTRDGRDATNEVSYLCLEATRNVKTHQPGLSVRIHADSPDEFLMAVCELVKEGTGFPAIHNDRAGYEMLLNAGLSPEDARDWSNCGCVVPHFRKVGEWTSAVNVNLPAAFEYATNRGRSRITGELMGLDEVSPNAFASFEDVKQAFYKQLANLVKHSVIASVVAQKVHTEIVPRPYLSLLVDGCMEKGLDLSRGGALYNVGPVLTGIGIANAANSLAAIKRLVFDQKAVSMSQLCSALDADWNGFEDLRKTALECPKYGNDDDYVDSLVVEISDFYNREIKKYKDIFGSPFNSAFMGISNYIPTGSIIGATPDGRMAKAPLTEGVSPHAGTDITSPTAAMRSAAKINHDVHSGGTLLNIKLSPELLSSQRNLKNLAALIRAYFSLGAFHVQFNVISRETLLAAQAKPEEYKDLLVRVAGYSTQFVNLSKQMQDAIIARTTYEEI</sequence>
<evidence type="ECO:0000259" key="5">
    <source>
        <dbReference type="PROSITE" id="PS51554"/>
    </source>
</evidence>
<dbReference type="NCBIfam" id="TIGR01774">
    <property type="entry name" value="PFL2-3"/>
    <property type="match status" value="1"/>
</dbReference>
<dbReference type="InterPro" id="IPR051215">
    <property type="entry name" value="GRE"/>
</dbReference>
<organism evidence="6 7">
    <name type="scientific">Peptoclostridium acidaminophilum DSM 3953</name>
    <dbReference type="NCBI Taxonomy" id="1286171"/>
    <lineage>
        <taxon>Bacteria</taxon>
        <taxon>Bacillati</taxon>
        <taxon>Bacillota</taxon>
        <taxon>Clostridia</taxon>
        <taxon>Peptostreptococcales</taxon>
        <taxon>Peptoclostridiaceae</taxon>
        <taxon>Peptoclostridium</taxon>
    </lineage>
</organism>
<keyword evidence="6" id="KW-0614">Plasmid</keyword>
<dbReference type="EMBL" id="CP007453">
    <property type="protein sequence ID" value="AHM58206.1"/>
    <property type="molecule type" value="Genomic_DNA"/>
</dbReference>
<proteinExistence type="predicted"/>
<dbReference type="Pfam" id="PF02901">
    <property type="entry name" value="PFL-like"/>
    <property type="match status" value="1"/>
</dbReference>
<keyword evidence="7" id="KW-1185">Reference proteome</keyword>
<dbReference type="Proteomes" id="UP000019591">
    <property type="component" value="Plasmid EAL2_808p"/>
</dbReference>
<geneLocation type="plasmid" evidence="6 7">
    <name>EAL2_808p</name>
</geneLocation>
<evidence type="ECO:0000256" key="2">
    <source>
        <dbReference type="ARBA" id="ARBA00023239"/>
    </source>
</evidence>
<evidence type="ECO:0000313" key="7">
    <source>
        <dbReference type="Proteomes" id="UP000019591"/>
    </source>
</evidence>
<keyword evidence="1 3" id="KW-0556">Organic radical</keyword>
<dbReference type="PROSITE" id="PS51554">
    <property type="entry name" value="PFL"/>
    <property type="match status" value="1"/>
</dbReference>
<dbReference type="Pfam" id="PF01228">
    <property type="entry name" value="Gly_radical"/>
    <property type="match status" value="1"/>
</dbReference>
<keyword evidence="2" id="KW-0456">Lyase</keyword>
<dbReference type="SUPFAM" id="SSF51998">
    <property type="entry name" value="PFL-like glycyl radical enzymes"/>
    <property type="match status" value="1"/>
</dbReference>
<dbReference type="AlphaFoldDB" id="W8UBW3"/>
<feature type="modified residue" description="Glycine radical" evidence="3">
    <location>
        <position position="797"/>
    </location>
</feature>
<dbReference type="EC" id="2.3.1.54" evidence="6"/>
<accession>W8UBW3</accession>
<dbReference type="HOGENOM" id="CLU_009096_0_1_9"/>
<feature type="domain" description="Glycine radical" evidence="4">
    <location>
        <begin position="701"/>
        <end position="822"/>
    </location>
</feature>
<reference evidence="6 7" key="1">
    <citation type="journal article" date="2014" name="Genome Announc.">
        <title>Complete Genome Sequence of Amino Acid-Utilizing Eubacterium acidaminophilum al-2 (DSM 3953).</title>
        <authorList>
            <person name="Poehlein A."/>
            <person name="Andreesen J.R."/>
            <person name="Daniel R."/>
        </authorList>
    </citation>
    <scope>NUCLEOTIDE SEQUENCE [LARGE SCALE GENOMIC DNA]</scope>
    <source>
        <strain evidence="6 7">DSM 3953</strain>
        <plasmid evidence="7">Plasmid EAL2_808p</plasmid>
    </source>
</reference>
<keyword evidence="6" id="KW-0808">Transferase</keyword>
<dbReference type="InterPro" id="IPR001150">
    <property type="entry name" value="Gly_radical"/>
</dbReference>
<dbReference type="GO" id="GO:0016829">
    <property type="term" value="F:lyase activity"/>
    <property type="evidence" value="ECO:0007669"/>
    <property type="project" value="UniProtKB-KW"/>
</dbReference>
<keyword evidence="6" id="KW-0012">Acyltransferase</keyword>
<dbReference type="PATRIC" id="fig|1286171.3.peg.2885"/>
<dbReference type="KEGG" id="eac:EAL2_808p07030"/>
<evidence type="ECO:0000259" key="4">
    <source>
        <dbReference type="PROSITE" id="PS51149"/>
    </source>
</evidence>
<dbReference type="GO" id="GO:0005829">
    <property type="term" value="C:cytosol"/>
    <property type="evidence" value="ECO:0007669"/>
    <property type="project" value="TreeGrafter"/>
</dbReference>
<evidence type="ECO:0000256" key="3">
    <source>
        <dbReference type="PROSITE-ProRule" id="PRU00493"/>
    </source>
</evidence>
<dbReference type="InterPro" id="IPR010098">
    <property type="entry name" value="PFL2/GDeHydtase_fam"/>
</dbReference>
<dbReference type="PROSITE" id="PS51149">
    <property type="entry name" value="GLY_RADICAL_2"/>
    <property type="match status" value="1"/>
</dbReference>
<gene>
    <name evidence="6" type="primary">pflD</name>
    <name evidence="6" type="ORF">EAL2_808p07030</name>
</gene>
<feature type="domain" description="PFL" evidence="5">
    <location>
        <begin position="37"/>
        <end position="694"/>
    </location>
</feature>
<dbReference type="GO" id="GO:0008861">
    <property type="term" value="F:formate C-acetyltransferase activity"/>
    <property type="evidence" value="ECO:0007669"/>
    <property type="project" value="UniProtKB-EC"/>
</dbReference>
<dbReference type="PANTHER" id="PTHR43641:SF2">
    <property type="entry name" value="DEHYDRATASE YBIW-RELATED"/>
    <property type="match status" value="1"/>
</dbReference>
<evidence type="ECO:0000256" key="1">
    <source>
        <dbReference type="ARBA" id="ARBA00022818"/>
    </source>
</evidence>